<name>X1SVC9_9ZZZZ</name>
<proteinExistence type="predicted"/>
<reference evidence="1" key="1">
    <citation type="journal article" date="2014" name="Front. Microbiol.">
        <title>High frequency of phylogenetically diverse reductive dehalogenase-homologous genes in deep subseafloor sedimentary metagenomes.</title>
        <authorList>
            <person name="Kawai M."/>
            <person name="Futagami T."/>
            <person name="Toyoda A."/>
            <person name="Takaki Y."/>
            <person name="Nishi S."/>
            <person name="Hori S."/>
            <person name="Arai W."/>
            <person name="Tsubouchi T."/>
            <person name="Morono Y."/>
            <person name="Uchiyama I."/>
            <person name="Ito T."/>
            <person name="Fujiyama A."/>
            <person name="Inagaki F."/>
            <person name="Takami H."/>
        </authorList>
    </citation>
    <scope>NUCLEOTIDE SEQUENCE</scope>
    <source>
        <strain evidence="1">Expedition CK06-06</strain>
    </source>
</reference>
<organism evidence="1">
    <name type="scientific">marine sediment metagenome</name>
    <dbReference type="NCBI Taxonomy" id="412755"/>
    <lineage>
        <taxon>unclassified sequences</taxon>
        <taxon>metagenomes</taxon>
        <taxon>ecological metagenomes</taxon>
    </lineage>
</organism>
<dbReference type="Pfam" id="PF22825">
    <property type="entry name" value="HpiC1-like"/>
    <property type="match status" value="1"/>
</dbReference>
<gene>
    <name evidence="1" type="ORF">S12H4_27382</name>
</gene>
<feature type="non-terminal residue" evidence="1">
    <location>
        <position position="1"/>
    </location>
</feature>
<comment type="caution">
    <text evidence="1">The sequence shown here is derived from an EMBL/GenBank/DDBJ whole genome shotgun (WGS) entry which is preliminary data.</text>
</comment>
<dbReference type="EMBL" id="BARW01015627">
    <property type="protein sequence ID" value="GAI96992.1"/>
    <property type="molecule type" value="Genomic_DNA"/>
</dbReference>
<feature type="non-terminal residue" evidence="1">
    <location>
        <position position="288"/>
    </location>
</feature>
<sequence length="288" mass="31174">QILDDTFISGATYTLGVWTGILYSGYDDVWSVYFTGEDYEINLIETSGNAPAESWEQVNLVYTATMADAGKKIGIKMYGDGYVSFDSVTVSYLAPPAQGIIIPDAGFDDHVLSVGGYIYLDDSSYTGSWQSDSGWAWVDYMYYQDGLELEALSGNQKVYGGESYIFQILDETFIPGATYTLSVWTGLLWSGEADGWWLYFTGEDYTDDLIETSGSAPVGDWEQASLMYTAAAADAGKKIGIKMYGDSYVAFDSVTLSYTVGGVVVAPRGPDPVDGAVGVPLGSSLSWT</sequence>
<dbReference type="InterPro" id="IPR054720">
    <property type="entry name" value="HpiC1"/>
</dbReference>
<evidence type="ECO:0000313" key="1">
    <source>
        <dbReference type="EMBL" id="GAI96992.1"/>
    </source>
</evidence>
<accession>X1SVC9</accession>
<protein>
    <submittedName>
        <fullName evidence="1">Uncharacterized protein</fullName>
    </submittedName>
</protein>
<dbReference type="AlphaFoldDB" id="X1SVC9"/>